<accession>A0ABV5WAZ0</accession>
<dbReference type="Pfam" id="PF00578">
    <property type="entry name" value="AhpC-TSA"/>
    <property type="match status" value="1"/>
</dbReference>
<feature type="domain" description="Thioredoxin" evidence="6">
    <location>
        <begin position="35"/>
        <end position="173"/>
    </location>
</feature>
<keyword evidence="3" id="KW-0812">Transmembrane</keyword>
<evidence type="ECO:0000256" key="2">
    <source>
        <dbReference type="ARBA" id="ARBA00022748"/>
    </source>
</evidence>
<dbReference type="Gene3D" id="3.40.30.10">
    <property type="entry name" value="Glutaredoxin"/>
    <property type="match status" value="1"/>
</dbReference>
<dbReference type="Proteomes" id="UP001589609">
    <property type="component" value="Unassembled WGS sequence"/>
</dbReference>
<dbReference type="EMBL" id="JBHMAF010000017">
    <property type="protein sequence ID" value="MFB9757754.1"/>
    <property type="molecule type" value="Genomic_DNA"/>
</dbReference>
<keyword evidence="3" id="KW-0735">Signal-anchor</keyword>
<dbReference type="PANTHER" id="PTHR42852:SF6">
    <property type="entry name" value="THIOL:DISULFIDE INTERCHANGE PROTEIN DSBE"/>
    <property type="match status" value="1"/>
</dbReference>
<dbReference type="SUPFAM" id="SSF52833">
    <property type="entry name" value="Thioredoxin-like"/>
    <property type="match status" value="1"/>
</dbReference>
<dbReference type="RefSeq" id="WP_379948024.1">
    <property type="nucleotide sequence ID" value="NZ_JBHMAF010000017.1"/>
</dbReference>
<name>A0ABV5WAZ0_9BACI</name>
<sequence>MKKNRFVFRSVILLILVGALAFTLYQNFFTETEKVEIGKKAPDFLVTDMNGSKISLSDLQGKGVLLNFWGTWCKPCEKEMPYMNELYASYKEKGIEMIALNADETEIAVKNFVNQYGLTFPIAIDKEQEILNTYGVGPLPTTFLIDASGTVVKQITGTQTKEQLEEYIKGIVPE</sequence>
<evidence type="ECO:0000313" key="8">
    <source>
        <dbReference type="Proteomes" id="UP001589609"/>
    </source>
</evidence>
<evidence type="ECO:0000259" key="6">
    <source>
        <dbReference type="PROSITE" id="PS51352"/>
    </source>
</evidence>
<comment type="subcellular location">
    <subcellularLocation>
        <location evidence="1">Cell envelope</location>
    </subcellularLocation>
</comment>
<evidence type="ECO:0000256" key="4">
    <source>
        <dbReference type="ARBA" id="ARBA00023157"/>
    </source>
</evidence>
<dbReference type="PROSITE" id="PS51352">
    <property type="entry name" value="THIOREDOXIN_2"/>
    <property type="match status" value="1"/>
</dbReference>
<evidence type="ECO:0000256" key="1">
    <source>
        <dbReference type="ARBA" id="ARBA00004196"/>
    </source>
</evidence>
<organism evidence="7 8">
    <name type="scientific">Ectobacillus funiculus</name>
    <dbReference type="NCBI Taxonomy" id="137993"/>
    <lineage>
        <taxon>Bacteria</taxon>
        <taxon>Bacillati</taxon>
        <taxon>Bacillota</taxon>
        <taxon>Bacilli</taxon>
        <taxon>Bacillales</taxon>
        <taxon>Bacillaceae</taxon>
        <taxon>Ectobacillus</taxon>
    </lineage>
</organism>
<evidence type="ECO:0000256" key="3">
    <source>
        <dbReference type="ARBA" id="ARBA00022968"/>
    </source>
</evidence>
<dbReference type="InterPro" id="IPR050553">
    <property type="entry name" value="Thioredoxin_ResA/DsbE_sf"/>
</dbReference>
<gene>
    <name evidence="7" type="primary">resA</name>
    <name evidence="7" type="ORF">ACFFMS_04250</name>
</gene>
<dbReference type="InterPro" id="IPR000866">
    <property type="entry name" value="AhpC/TSA"/>
</dbReference>
<dbReference type="InterPro" id="IPR036249">
    <property type="entry name" value="Thioredoxin-like_sf"/>
</dbReference>
<comment type="caution">
    <text evidence="7">The sequence shown here is derived from an EMBL/GenBank/DDBJ whole genome shotgun (WGS) entry which is preliminary data.</text>
</comment>
<keyword evidence="8" id="KW-1185">Reference proteome</keyword>
<reference evidence="7 8" key="1">
    <citation type="submission" date="2024-09" db="EMBL/GenBank/DDBJ databases">
        <authorList>
            <person name="Sun Q."/>
            <person name="Mori K."/>
        </authorList>
    </citation>
    <scope>NUCLEOTIDE SEQUENCE [LARGE SCALE GENOMIC DNA]</scope>
    <source>
        <strain evidence="7 8">JCM 11201</strain>
    </source>
</reference>
<protein>
    <submittedName>
        <fullName evidence="7">Thiol-disulfide oxidoreductase ResA</fullName>
    </submittedName>
</protein>
<dbReference type="InterPro" id="IPR013766">
    <property type="entry name" value="Thioredoxin_domain"/>
</dbReference>
<evidence type="ECO:0000313" key="7">
    <source>
        <dbReference type="EMBL" id="MFB9757754.1"/>
    </source>
</evidence>
<keyword evidence="4" id="KW-1015">Disulfide bond</keyword>
<proteinExistence type="predicted"/>
<keyword evidence="2" id="KW-0201">Cytochrome c-type biogenesis</keyword>
<dbReference type="CDD" id="cd02966">
    <property type="entry name" value="TlpA_like_family"/>
    <property type="match status" value="1"/>
</dbReference>
<dbReference type="NCBIfam" id="NF002854">
    <property type="entry name" value="PRK03147.1"/>
    <property type="match status" value="1"/>
</dbReference>
<keyword evidence="5" id="KW-0676">Redox-active center</keyword>
<evidence type="ECO:0000256" key="5">
    <source>
        <dbReference type="ARBA" id="ARBA00023284"/>
    </source>
</evidence>
<dbReference type="PANTHER" id="PTHR42852">
    <property type="entry name" value="THIOL:DISULFIDE INTERCHANGE PROTEIN DSBE"/>
    <property type="match status" value="1"/>
</dbReference>